<feature type="domain" description="Trimeric autotransporter adhesin YadA-like head" evidence="12">
    <location>
        <begin position="175"/>
        <end position="200"/>
    </location>
</feature>
<evidence type="ECO:0000256" key="1">
    <source>
        <dbReference type="ARBA" id="ARBA00004241"/>
    </source>
</evidence>
<dbReference type="Gene3D" id="3.30.1300.30">
    <property type="entry name" value="GSPII I/J protein-like"/>
    <property type="match status" value="1"/>
</dbReference>
<protein>
    <recommendedName>
        <fullName evidence="16">Trimeric autotransporter adhesin YadA-like C-terminal membrane anchor domain-containing protein</fullName>
    </recommendedName>
</protein>
<dbReference type="InterPro" id="IPR005594">
    <property type="entry name" value="YadA_C"/>
</dbReference>
<comment type="subcellular location">
    <subcellularLocation>
        <location evidence="2">Cell outer membrane</location>
    </subcellularLocation>
    <subcellularLocation>
        <location evidence="1">Cell surface</location>
    </subcellularLocation>
</comment>
<name>A0A6L6ISI2_9ENTR</name>
<dbReference type="InterPro" id="IPR008635">
    <property type="entry name" value="Coiled_stalk_dom"/>
</dbReference>
<evidence type="ECO:0000256" key="10">
    <source>
        <dbReference type="ARBA" id="ARBA00023237"/>
    </source>
</evidence>
<organism evidence="14 15">
    <name type="scientific">Intestinirhabdus alba</name>
    <dbReference type="NCBI Taxonomy" id="2899544"/>
    <lineage>
        <taxon>Bacteria</taxon>
        <taxon>Pseudomonadati</taxon>
        <taxon>Pseudomonadota</taxon>
        <taxon>Gammaproteobacteria</taxon>
        <taxon>Enterobacterales</taxon>
        <taxon>Enterobacteriaceae</taxon>
        <taxon>Intestinirhabdus</taxon>
    </lineage>
</organism>
<evidence type="ECO:0000256" key="5">
    <source>
        <dbReference type="ARBA" id="ARBA00022452"/>
    </source>
</evidence>
<dbReference type="GO" id="GO:0009279">
    <property type="term" value="C:cell outer membrane"/>
    <property type="evidence" value="ECO:0007669"/>
    <property type="project" value="UniProtKB-SubCell"/>
</dbReference>
<evidence type="ECO:0000259" key="11">
    <source>
        <dbReference type="Pfam" id="PF03895"/>
    </source>
</evidence>
<dbReference type="SUPFAM" id="SSF101967">
    <property type="entry name" value="Adhesin YadA, collagen-binding domain"/>
    <property type="match status" value="1"/>
</dbReference>
<dbReference type="OrthoDB" id="1631723at2"/>
<gene>
    <name evidence="14" type="ORF">GJV78_22385</name>
</gene>
<keyword evidence="6" id="KW-0812">Transmembrane</keyword>
<dbReference type="Pfam" id="PF05658">
    <property type="entry name" value="YadA_head"/>
    <property type="match status" value="2"/>
</dbReference>
<keyword evidence="8" id="KW-0653">Protein transport</keyword>
<dbReference type="RefSeq" id="WP_155110265.1">
    <property type="nucleotide sequence ID" value="NZ_WMJZ01000081.1"/>
</dbReference>
<evidence type="ECO:0000256" key="6">
    <source>
        <dbReference type="ARBA" id="ARBA00022692"/>
    </source>
</evidence>
<evidence type="ECO:0000256" key="2">
    <source>
        <dbReference type="ARBA" id="ARBA00004442"/>
    </source>
</evidence>
<keyword evidence="4" id="KW-0813">Transport</keyword>
<evidence type="ECO:0000256" key="8">
    <source>
        <dbReference type="ARBA" id="ARBA00022927"/>
    </source>
</evidence>
<accession>A0A6L6ISI2</accession>
<keyword evidence="15" id="KW-1185">Reference proteome</keyword>
<comment type="similarity">
    <text evidence="3">Belongs to the autotransporter-2 (AT-2) (TC 1.B.40) family.</text>
</comment>
<evidence type="ECO:0000256" key="9">
    <source>
        <dbReference type="ARBA" id="ARBA00023136"/>
    </source>
</evidence>
<feature type="domain" description="Trimeric autotransporter adhesin YadA-like stalk" evidence="13">
    <location>
        <begin position="205"/>
        <end position="244"/>
    </location>
</feature>
<dbReference type="CDD" id="cd12820">
    <property type="entry name" value="LbR_YadA-like"/>
    <property type="match status" value="1"/>
</dbReference>
<keyword evidence="5" id="KW-1134">Transmembrane beta strand</keyword>
<dbReference type="SUPFAM" id="SSF54523">
    <property type="entry name" value="Pili subunits"/>
    <property type="match status" value="1"/>
</dbReference>
<dbReference type="Pfam" id="PF03895">
    <property type="entry name" value="YadA_anchor"/>
    <property type="match status" value="1"/>
</dbReference>
<evidence type="ECO:0000256" key="3">
    <source>
        <dbReference type="ARBA" id="ARBA00005848"/>
    </source>
</evidence>
<feature type="domain" description="Trimeric autotransporter adhesin YadA-like C-terminal membrane anchor" evidence="11">
    <location>
        <begin position="270"/>
        <end position="331"/>
    </location>
</feature>
<dbReference type="GO" id="GO:0009986">
    <property type="term" value="C:cell surface"/>
    <property type="evidence" value="ECO:0007669"/>
    <property type="project" value="UniProtKB-SubCell"/>
</dbReference>
<keyword evidence="9" id="KW-0472">Membrane</keyword>
<dbReference type="InterPro" id="IPR011049">
    <property type="entry name" value="Serralysin-like_metalloprot_C"/>
</dbReference>
<comment type="caution">
    <text evidence="14">The sequence shown here is derived from an EMBL/GenBank/DDBJ whole genome shotgun (WGS) entry which is preliminary data.</text>
</comment>
<dbReference type="Gene3D" id="2.150.10.10">
    <property type="entry name" value="Serralysin-like metalloprotease, C-terminal"/>
    <property type="match status" value="1"/>
</dbReference>
<feature type="domain" description="Trimeric autotransporter adhesin YadA-like head" evidence="12">
    <location>
        <begin position="148"/>
        <end position="173"/>
    </location>
</feature>
<dbReference type="Pfam" id="PF05662">
    <property type="entry name" value="YadA_stalk"/>
    <property type="match status" value="1"/>
</dbReference>
<proteinExistence type="inferred from homology"/>
<keyword evidence="7" id="KW-0732">Signal</keyword>
<dbReference type="AlphaFoldDB" id="A0A6L6ISI2"/>
<dbReference type="InterPro" id="IPR045584">
    <property type="entry name" value="Pilin-like"/>
</dbReference>
<dbReference type="EMBL" id="WMJZ01000081">
    <property type="protein sequence ID" value="MTH48917.1"/>
    <property type="molecule type" value="Genomic_DNA"/>
</dbReference>
<evidence type="ECO:0000313" key="14">
    <source>
        <dbReference type="EMBL" id="MTH48917.1"/>
    </source>
</evidence>
<evidence type="ECO:0000259" key="13">
    <source>
        <dbReference type="Pfam" id="PF05662"/>
    </source>
</evidence>
<evidence type="ECO:0000256" key="4">
    <source>
        <dbReference type="ARBA" id="ARBA00022448"/>
    </source>
</evidence>
<dbReference type="GO" id="GO:0015031">
    <property type="term" value="P:protein transport"/>
    <property type="evidence" value="ECO:0007669"/>
    <property type="project" value="UniProtKB-KW"/>
</dbReference>
<keyword evidence="10" id="KW-0998">Cell outer membrane</keyword>
<evidence type="ECO:0000259" key="12">
    <source>
        <dbReference type="Pfam" id="PF05658"/>
    </source>
</evidence>
<evidence type="ECO:0000256" key="7">
    <source>
        <dbReference type="ARBA" id="ARBA00022729"/>
    </source>
</evidence>
<dbReference type="InterPro" id="IPR008640">
    <property type="entry name" value="Adhesin_Head_dom"/>
</dbReference>
<reference evidence="14 15" key="1">
    <citation type="submission" date="2019-11" db="EMBL/GenBank/DDBJ databases">
        <title>Escherichia alba sp. nov. isolated from the gut of plastic-eating superworms Zophobas atratus.</title>
        <authorList>
            <person name="Yang Y."/>
        </authorList>
    </citation>
    <scope>NUCLEOTIDE SEQUENCE [LARGE SCALE GENOMIC DNA]</scope>
    <source>
        <strain evidence="15">BIT-B35</strain>
    </source>
</reference>
<evidence type="ECO:0008006" key="16">
    <source>
        <dbReference type="Google" id="ProtNLM"/>
    </source>
</evidence>
<evidence type="ECO:0000313" key="15">
    <source>
        <dbReference type="Proteomes" id="UP000477739"/>
    </source>
</evidence>
<dbReference type="Proteomes" id="UP000477739">
    <property type="component" value="Unassembled WGS sequence"/>
</dbReference>
<sequence>MGIARAPRFDRIVVGSSGKAGAITLDPTKGMTIKDRNGGEGVSISGDDGIKVGKVKIDRNEITVDNHKVLTTETFVRELKSTKGGDVATALNSKISEAKSEAVKESKNYTDDKFNSIKGATTDEYSKLSSGQKGITRFNGDYKEPSVTGKNALAVGSNSNATAENSTAIGTNARASGKNSVAVGNNSVAGRDNSFSVGAENNNRQITHVAAGTKDTDAVNVQQLRTQSARIDNKLGELRNAVGQNRKAIRELDDKVNKGLASQAALNGLMQPYGVGKFSFTAAVGGYESEQAIAVGTGYRFNENVAVKSGIATNAGDFRGTTYNVGILMEW</sequence>